<dbReference type="PANTHER" id="PTHR35256">
    <property type="entry name" value="CHROMOSOME 8 OPEN READING FRAME 48"/>
    <property type="match status" value="1"/>
</dbReference>
<accession>A0AAV1PBA8</accession>
<evidence type="ECO:0000256" key="1">
    <source>
        <dbReference type="SAM" id="MobiDB-lite"/>
    </source>
</evidence>
<dbReference type="Pfam" id="PF15379">
    <property type="entry name" value="DUF4606"/>
    <property type="match status" value="1"/>
</dbReference>
<dbReference type="EMBL" id="CAWUFR010000109">
    <property type="protein sequence ID" value="CAK6967729.1"/>
    <property type="molecule type" value="Genomic_DNA"/>
</dbReference>
<protein>
    <submittedName>
        <fullName evidence="2">Uncharacterized protein LOC117260925</fullName>
    </submittedName>
</protein>
<dbReference type="PANTHER" id="PTHR35256:SF1">
    <property type="entry name" value="EXPRESSED SEQUENCE AI429214"/>
    <property type="match status" value="1"/>
</dbReference>
<feature type="region of interest" description="Disordered" evidence="1">
    <location>
        <begin position="21"/>
        <end position="40"/>
    </location>
</feature>
<feature type="compositionally biased region" description="Basic and acidic residues" evidence="1">
    <location>
        <begin position="24"/>
        <end position="37"/>
    </location>
</feature>
<reference evidence="2 3" key="1">
    <citation type="submission" date="2024-01" db="EMBL/GenBank/DDBJ databases">
        <authorList>
            <person name="Alioto T."/>
            <person name="Alioto T."/>
            <person name="Gomez Garrido J."/>
        </authorList>
    </citation>
    <scope>NUCLEOTIDE SEQUENCE [LARGE SCALE GENOMIC DNA]</scope>
</reference>
<dbReference type="Proteomes" id="UP001314229">
    <property type="component" value="Unassembled WGS sequence"/>
</dbReference>
<proteinExistence type="predicted"/>
<gene>
    <name evidence="2" type="ORF">FSCOSCO3_A034267</name>
</gene>
<name>A0AAV1PBA8_SCOSC</name>
<evidence type="ECO:0000313" key="2">
    <source>
        <dbReference type="EMBL" id="CAK6967729.1"/>
    </source>
</evidence>
<comment type="caution">
    <text evidence="2">The sequence shown here is derived from an EMBL/GenBank/DDBJ whole genome shotgun (WGS) entry which is preliminary data.</text>
</comment>
<keyword evidence="3" id="KW-1185">Reference proteome</keyword>
<organism evidence="2 3">
    <name type="scientific">Scomber scombrus</name>
    <name type="common">Atlantic mackerel</name>
    <name type="synonym">Scomber vernalis</name>
    <dbReference type="NCBI Taxonomy" id="13677"/>
    <lineage>
        <taxon>Eukaryota</taxon>
        <taxon>Metazoa</taxon>
        <taxon>Chordata</taxon>
        <taxon>Craniata</taxon>
        <taxon>Vertebrata</taxon>
        <taxon>Euteleostomi</taxon>
        <taxon>Actinopterygii</taxon>
        <taxon>Neopterygii</taxon>
        <taxon>Teleostei</taxon>
        <taxon>Neoteleostei</taxon>
        <taxon>Acanthomorphata</taxon>
        <taxon>Pelagiaria</taxon>
        <taxon>Scombriformes</taxon>
        <taxon>Scombridae</taxon>
        <taxon>Scomber</taxon>
    </lineage>
</organism>
<dbReference type="AlphaFoldDB" id="A0AAV1PBA8"/>
<evidence type="ECO:0000313" key="3">
    <source>
        <dbReference type="Proteomes" id="UP001314229"/>
    </source>
</evidence>
<dbReference type="InterPro" id="IPR027932">
    <property type="entry name" value="DUF4606"/>
</dbReference>
<sequence length="167" mass="18987">MEEEEALRNYCRRMISVASNKQQQLEKQEEEKGREKTGTTGQVLAGIRGHGKCYVPFSDGTNRWRNLTSPILMSQGPEAQLAPLQLITMLRLKAFKEKMRRAAEVELHDPAVCSECEQKQAALALKTFIRRKKTQLQFQTLKGRLNTHMSYGESDTGGVRAKYSKVL</sequence>